<organism evidence="1 2">
    <name type="scientific">Emiliania huxleyi (strain CCMP1516)</name>
    <dbReference type="NCBI Taxonomy" id="280463"/>
    <lineage>
        <taxon>Eukaryota</taxon>
        <taxon>Haptista</taxon>
        <taxon>Haptophyta</taxon>
        <taxon>Prymnesiophyceae</taxon>
        <taxon>Isochrysidales</taxon>
        <taxon>Noelaerhabdaceae</taxon>
        <taxon>Emiliania</taxon>
    </lineage>
</organism>
<proteinExistence type="predicted"/>
<dbReference type="GO" id="GO:0016799">
    <property type="term" value="F:hydrolase activity, hydrolyzing N-glycosyl compounds"/>
    <property type="evidence" value="ECO:0007669"/>
    <property type="project" value="InterPro"/>
</dbReference>
<dbReference type="PANTHER" id="PTHR43264">
    <property type="match status" value="1"/>
</dbReference>
<dbReference type="InterPro" id="IPR036452">
    <property type="entry name" value="Ribo_hydro-like"/>
</dbReference>
<dbReference type="KEGG" id="ehx:EMIHUDRAFT_223536"/>
<dbReference type="EnsemblProtists" id="EOD39350">
    <property type="protein sequence ID" value="EOD39350"/>
    <property type="gene ID" value="EMIHUDRAFT_223536"/>
</dbReference>
<dbReference type="GeneID" id="17284621"/>
<reference evidence="2" key="1">
    <citation type="journal article" date="2013" name="Nature">
        <title>Pan genome of the phytoplankton Emiliania underpins its global distribution.</title>
        <authorList>
            <person name="Read B.A."/>
            <person name="Kegel J."/>
            <person name="Klute M.J."/>
            <person name="Kuo A."/>
            <person name="Lefebvre S.C."/>
            <person name="Maumus F."/>
            <person name="Mayer C."/>
            <person name="Miller J."/>
            <person name="Monier A."/>
            <person name="Salamov A."/>
            <person name="Young J."/>
            <person name="Aguilar M."/>
            <person name="Claverie J.M."/>
            <person name="Frickenhaus S."/>
            <person name="Gonzalez K."/>
            <person name="Herman E.K."/>
            <person name="Lin Y.C."/>
            <person name="Napier J."/>
            <person name="Ogata H."/>
            <person name="Sarno A.F."/>
            <person name="Shmutz J."/>
            <person name="Schroeder D."/>
            <person name="de Vargas C."/>
            <person name="Verret F."/>
            <person name="von Dassow P."/>
            <person name="Valentin K."/>
            <person name="Van de Peer Y."/>
            <person name="Wheeler G."/>
            <person name="Dacks J.B."/>
            <person name="Delwiche C.F."/>
            <person name="Dyhrman S.T."/>
            <person name="Glockner G."/>
            <person name="John U."/>
            <person name="Richards T."/>
            <person name="Worden A.Z."/>
            <person name="Zhang X."/>
            <person name="Grigoriev I.V."/>
            <person name="Allen A.E."/>
            <person name="Bidle K."/>
            <person name="Borodovsky M."/>
            <person name="Bowler C."/>
            <person name="Brownlee C."/>
            <person name="Cock J.M."/>
            <person name="Elias M."/>
            <person name="Gladyshev V.N."/>
            <person name="Groth M."/>
            <person name="Guda C."/>
            <person name="Hadaegh A."/>
            <person name="Iglesias-Rodriguez M.D."/>
            <person name="Jenkins J."/>
            <person name="Jones B.M."/>
            <person name="Lawson T."/>
            <person name="Leese F."/>
            <person name="Lindquist E."/>
            <person name="Lobanov A."/>
            <person name="Lomsadze A."/>
            <person name="Malik S.B."/>
            <person name="Marsh M.E."/>
            <person name="Mackinder L."/>
            <person name="Mock T."/>
            <person name="Mueller-Roeber B."/>
            <person name="Pagarete A."/>
            <person name="Parker M."/>
            <person name="Probert I."/>
            <person name="Quesneville H."/>
            <person name="Raines C."/>
            <person name="Rensing S.A."/>
            <person name="Riano-Pachon D.M."/>
            <person name="Richier S."/>
            <person name="Rokitta S."/>
            <person name="Shiraiwa Y."/>
            <person name="Soanes D.M."/>
            <person name="van der Giezen M."/>
            <person name="Wahlund T.M."/>
            <person name="Williams B."/>
            <person name="Wilson W."/>
            <person name="Wolfe G."/>
            <person name="Wurch L.L."/>
        </authorList>
    </citation>
    <scope>NUCLEOTIDE SEQUENCE</scope>
</reference>
<evidence type="ECO:0000313" key="1">
    <source>
        <dbReference type="EnsemblProtists" id="EOD39350"/>
    </source>
</evidence>
<dbReference type="SUPFAM" id="SSF53590">
    <property type="entry name" value="Nucleoside hydrolase"/>
    <property type="match status" value="1"/>
</dbReference>
<accession>A0A0D3KUB5</accession>
<dbReference type="RefSeq" id="XP_005791779.1">
    <property type="nucleotide sequence ID" value="XM_005791722.1"/>
</dbReference>
<evidence type="ECO:0008006" key="3">
    <source>
        <dbReference type="Google" id="ProtNLM"/>
    </source>
</evidence>
<dbReference type="HOGENOM" id="CLU_351067_0_0_1"/>
<dbReference type="Gene3D" id="3.90.245.10">
    <property type="entry name" value="Ribonucleoside hydrolase-like"/>
    <property type="match status" value="1"/>
</dbReference>
<dbReference type="PaxDb" id="2903-EOD39350"/>
<evidence type="ECO:0000313" key="2">
    <source>
        <dbReference type="Proteomes" id="UP000013827"/>
    </source>
</evidence>
<keyword evidence="2" id="KW-1185">Reference proteome</keyword>
<dbReference type="Proteomes" id="UP000013827">
    <property type="component" value="Unassembled WGS sequence"/>
</dbReference>
<protein>
    <recommendedName>
        <fullName evidence="3">Apple domain-containing protein</fullName>
    </recommendedName>
</protein>
<dbReference type="PANTHER" id="PTHR43264:SF1">
    <property type="entry name" value="INOSINE_URIDINE-PREFERRING NUCLEOSIDE HYDROLASE DOMAIN-CONTAINING PROTEIN"/>
    <property type="match status" value="1"/>
</dbReference>
<name>A0A0D3KUB5_EMIH1</name>
<sequence>MGACAAGNSSLMQEHWDLSEERCSVLCIQAGSECLAYEYSRLGGRGQYSKCELHSEAIQRTVPLPGAVVCRMKPEASTTSSWVPAHPSVLSVPPAPPWLQPPTSPPAVRLILDTDMGCGACRDVDDVVALCALHALADNGEVELLAVVQDSAPPAGAGVISVVNHFYGRDHIPIGAYKGSGLTLAGEPPLTFVDSVLKAFPSPIRNASQVPDAVDVYRRVLAASPPRSVTIASVGYALVAEKVALLSIMAGDYPTSGPRFAECNACGCFNGADAVSRATAAAASSFVAANVPPSVRTIYLGFRDGDVVRTGAVMELCAAPANPHALMDFRDRAGWGWGPGGRSSYDPLAALLAVRGVSREGVGLSECTQCDGVNSIDPKSGKNEWVVQLRWRRDSLMLVYDAKKVHGNHRFVHSPTVLNNGDGVDHIFTCHNHIPWTFSDWVYYINRREDQEALTTVAMYPGVRYPGQFGVWWGDLGDWPWQHNYYWNACEPAVLARTITYRRQTFNNIMFHTSMPVERFNCIRYLVDGLNATAPPNRTCLDESEANEIHVVYFDGLRNTETLTPLQHKFLRFSPTVNKPQPRPFEYGIGQPSIATFGTNGTWLFHTYGDSEGVYTRWNVHFSPLHFDDNGEPHLPQLRELSKQGITDLFGRPVNLLSNVDVTYDAHRDMVYMLTDLYPFPLNSRVSGAAQILSISRRGLLDQSEPWRQVGVIYEDEAYPARLAAAYGVELSMPHNAIHTGLKRHHNPSFVKAGDGNLLDPHRLRIYFTSADDTPASDCAASHGETCAEWSYKLWVVEAALH</sequence>
<dbReference type="AlphaFoldDB" id="A0A0D3KUB5"/>
<reference evidence="1" key="2">
    <citation type="submission" date="2024-10" db="UniProtKB">
        <authorList>
            <consortium name="EnsemblProtists"/>
        </authorList>
    </citation>
    <scope>IDENTIFICATION</scope>
</reference>